<proteinExistence type="predicted"/>
<evidence type="ECO:0000313" key="2">
    <source>
        <dbReference type="Proteomes" id="UP001430953"/>
    </source>
</evidence>
<dbReference type="Proteomes" id="UP001430953">
    <property type="component" value="Unassembled WGS sequence"/>
</dbReference>
<comment type="caution">
    <text evidence="1">The sequence shown here is derived from an EMBL/GenBank/DDBJ whole genome shotgun (WGS) entry which is preliminary data.</text>
</comment>
<name>A0AAW2F5C7_9HYME</name>
<protein>
    <submittedName>
        <fullName evidence="1">Uncharacterized protein</fullName>
    </submittedName>
</protein>
<organism evidence="1 2">
    <name type="scientific">Cardiocondyla obscurior</name>
    <dbReference type="NCBI Taxonomy" id="286306"/>
    <lineage>
        <taxon>Eukaryota</taxon>
        <taxon>Metazoa</taxon>
        <taxon>Ecdysozoa</taxon>
        <taxon>Arthropoda</taxon>
        <taxon>Hexapoda</taxon>
        <taxon>Insecta</taxon>
        <taxon>Pterygota</taxon>
        <taxon>Neoptera</taxon>
        <taxon>Endopterygota</taxon>
        <taxon>Hymenoptera</taxon>
        <taxon>Apocrita</taxon>
        <taxon>Aculeata</taxon>
        <taxon>Formicoidea</taxon>
        <taxon>Formicidae</taxon>
        <taxon>Myrmicinae</taxon>
        <taxon>Cardiocondyla</taxon>
    </lineage>
</organism>
<accession>A0AAW2F5C7</accession>
<reference evidence="1 2" key="1">
    <citation type="submission" date="2023-03" db="EMBL/GenBank/DDBJ databases">
        <title>High recombination rates correlate with genetic variation in Cardiocondyla obscurior ants.</title>
        <authorList>
            <person name="Errbii M."/>
        </authorList>
    </citation>
    <scope>NUCLEOTIDE SEQUENCE [LARGE SCALE GENOMIC DNA]</scope>
    <source>
        <strain evidence="1">Alpha-2009</strain>
        <tissue evidence="1">Whole body</tissue>
    </source>
</reference>
<evidence type="ECO:0000313" key="1">
    <source>
        <dbReference type="EMBL" id="KAL0110305.1"/>
    </source>
</evidence>
<gene>
    <name evidence="1" type="ORF">PUN28_013749</name>
</gene>
<dbReference type="AlphaFoldDB" id="A0AAW2F5C7"/>
<dbReference type="EMBL" id="JADYXP020000014">
    <property type="protein sequence ID" value="KAL0110305.1"/>
    <property type="molecule type" value="Genomic_DNA"/>
</dbReference>
<keyword evidence="2" id="KW-1185">Reference proteome</keyword>
<sequence>MPGDDKVVAFSSPAPRNRNLLGLVGSVMLFRRRWKPLVKCAPVRRWEESSICVKTRDRF</sequence>